<keyword evidence="3 12" id="KW-0808">Transferase</keyword>
<protein>
    <recommendedName>
        <fullName evidence="10">O-fucosyltransferase family protein</fullName>
    </recommendedName>
</protein>
<dbReference type="GO" id="GO:0016757">
    <property type="term" value="F:glycosyltransferase activity"/>
    <property type="evidence" value="ECO:0007669"/>
    <property type="project" value="UniProtKB-KW"/>
</dbReference>
<dbReference type="GO" id="GO:0006004">
    <property type="term" value="P:fucose metabolic process"/>
    <property type="evidence" value="ECO:0007669"/>
    <property type="project" value="UniProtKB-KW"/>
</dbReference>
<name>A0A1Y1I1N7_KLENI</name>
<evidence type="ECO:0000256" key="7">
    <source>
        <dbReference type="ARBA" id="ARBA00023180"/>
    </source>
</evidence>
<dbReference type="Pfam" id="PF10250">
    <property type="entry name" value="O-FucT"/>
    <property type="match status" value="1"/>
</dbReference>
<evidence type="ECO:0000256" key="8">
    <source>
        <dbReference type="ARBA" id="ARBA00023253"/>
    </source>
</evidence>
<evidence type="ECO:0000256" key="1">
    <source>
        <dbReference type="ARBA" id="ARBA00004370"/>
    </source>
</evidence>
<evidence type="ECO:0000256" key="4">
    <source>
        <dbReference type="ARBA" id="ARBA00022692"/>
    </source>
</evidence>
<dbReference type="EMBL" id="DF237115">
    <property type="protein sequence ID" value="GAQ83872.1"/>
    <property type="molecule type" value="Genomic_DNA"/>
</dbReference>
<dbReference type="Proteomes" id="UP000054558">
    <property type="component" value="Unassembled WGS sequence"/>
</dbReference>
<evidence type="ECO:0000256" key="5">
    <source>
        <dbReference type="ARBA" id="ARBA00022989"/>
    </source>
</evidence>
<evidence type="ECO:0000313" key="13">
    <source>
        <dbReference type="Proteomes" id="UP000054558"/>
    </source>
</evidence>
<dbReference type="PANTHER" id="PTHR31741">
    <property type="entry name" value="OS02G0726500 PROTEIN-RELATED"/>
    <property type="match status" value="1"/>
</dbReference>
<evidence type="ECO:0000256" key="9">
    <source>
        <dbReference type="ARBA" id="ARBA00023277"/>
    </source>
</evidence>
<comment type="subcellular location">
    <subcellularLocation>
        <location evidence="1">Membrane</location>
    </subcellularLocation>
</comment>
<dbReference type="GO" id="GO:0016020">
    <property type="term" value="C:membrane"/>
    <property type="evidence" value="ECO:0007669"/>
    <property type="project" value="UniProtKB-SubCell"/>
</dbReference>
<dbReference type="PANTHER" id="PTHR31741:SF99">
    <property type="entry name" value="O-FUCOSYLTRANSFERASE FAMILY PROTEIN"/>
    <property type="match status" value="1"/>
</dbReference>
<keyword evidence="5 11" id="KW-1133">Transmembrane helix</keyword>
<keyword evidence="8" id="KW-0294">Fucose metabolism</keyword>
<evidence type="ECO:0000313" key="12">
    <source>
        <dbReference type="EMBL" id="GAQ83872.1"/>
    </source>
</evidence>
<keyword evidence="9" id="KW-0119">Carbohydrate metabolism</keyword>
<evidence type="ECO:0000256" key="2">
    <source>
        <dbReference type="ARBA" id="ARBA00007737"/>
    </source>
</evidence>
<evidence type="ECO:0000256" key="11">
    <source>
        <dbReference type="SAM" id="Phobius"/>
    </source>
</evidence>
<organism evidence="12 13">
    <name type="scientific">Klebsormidium nitens</name>
    <name type="common">Green alga</name>
    <name type="synonym">Ulothrix nitens</name>
    <dbReference type="NCBI Taxonomy" id="105231"/>
    <lineage>
        <taxon>Eukaryota</taxon>
        <taxon>Viridiplantae</taxon>
        <taxon>Streptophyta</taxon>
        <taxon>Klebsormidiophyceae</taxon>
        <taxon>Klebsormidiales</taxon>
        <taxon>Klebsormidiaceae</taxon>
        <taxon>Klebsormidium</taxon>
    </lineage>
</organism>
<evidence type="ECO:0000256" key="3">
    <source>
        <dbReference type="ARBA" id="ARBA00022679"/>
    </source>
</evidence>
<proteinExistence type="inferred from homology"/>
<keyword evidence="12" id="KW-0328">Glycosyltransferase</keyword>
<keyword evidence="13" id="KW-1185">Reference proteome</keyword>
<evidence type="ECO:0000256" key="10">
    <source>
        <dbReference type="ARBA" id="ARBA00030350"/>
    </source>
</evidence>
<dbReference type="AlphaFoldDB" id="A0A1Y1I1N7"/>
<keyword evidence="6 11" id="KW-0472">Membrane</keyword>
<keyword evidence="4 11" id="KW-0812">Transmembrane</keyword>
<sequence length="652" mass="73271">MTAAWDGERRYTRAWYLMLAATASFLLLTGGFIWGRISGVSTLQLIQTQVRVIHQTGVLPEDDFHFKRGSLGSSTQESAVGRAASTVGGSEGVFDRDKIVAEQGEREDILWPSDRKTSQEESGGKGWVEKSETVKYLANRELEGGSARETESLREGNGISIGAETENSWIQGRGMVLGADGFPTAEWKWETMPVPEGFHNPDAELPVNSPPDLWDIPPDEGWRACDERPGDHIGLPEGGSQGYISAELDGGLCQQILEMCDAVALARILNATLVLPDLKYDLFWKDSTRMSEVIDVDYFRKTLEADVRIVTREELPAGLQEKDTWQVAKKTYLGTPEEYRSFAPLLSPANVLFFRYPFFEPLAHQLTPRLDKLRCRTKYRALRFAPDVLAVGDRVMSRMRAEGDGRFLALHLRFEEDRVAASWCDYGQTPEEEARLERIRGERDWRPAWQGIANVTTEEQKWAGGWCPASPGMVAKWLRALGYGPETAVYIAAGEVWKSHVHMASFKALFPRVFTKEALFTPEDATWLKGKSNLLAAVDAHVMVNAPVAAITLWGQMTWYVVGHRAWLGHKKRVTIPLWRLPGLDDEGWESYQSELRKWDFYGAPRNRTAEPFAVPIYGNPVPNCMCQPEGGPLPFNSRTCKSDAYKCVDER</sequence>
<accession>A0A1Y1I1N7</accession>
<feature type="transmembrane region" description="Helical" evidence="11">
    <location>
        <begin position="14"/>
        <end position="34"/>
    </location>
</feature>
<keyword evidence="7" id="KW-0325">Glycoprotein</keyword>
<dbReference type="InterPro" id="IPR019378">
    <property type="entry name" value="GDP-Fuc_O-FucTrfase"/>
</dbReference>
<dbReference type="GO" id="GO:0005737">
    <property type="term" value="C:cytoplasm"/>
    <property type="evidence" value="ECO:0000318"/>
    <property type="project" value="GO_Central"/>
</dbReference>
<evidence type="ECO:0000256" key="6">
    <source>
        <dbReference type="ARBA" id="ARBA00023136"/>
    </source>
</evidence>
<comment type="similarity">
    <text evidence="2">Belongs to the glycosyltransferase GT106 family.</text>
</comment>
<gene>
    <name evidence="12" type="ORF">KFL_001660090</name>
</gene>
<reference evidence="12 13" key="1">
    <citation type="journal article" date="2014" name="Nat. Commun.">
        <title>Klebsormidium flaccidum genome reveals primary factors for plant terrestrial adaptation.</title>
        <authorList>
            <person name="Hori K."/>
            <person name="Maruyama F."/>
            <person name="Fujisawa T."/>
            <person name="Togashi T."/>
            <person name="Yamamoto N."/>
            <person name="Seo M."/>
            <person name="Sato S."/>
            <person name="Yamada T."/>
            <person name="Mori H."/>
            <person name="Tajima N."/>
            <person name="Moriyama T."/>
            <person name="Ikeuchi M."/>
            <person name="Watanabe M."/>
            <person name="Wada H."/>
            <person name="Kobayashi K."/>
            <person name="Saito M."/>
            <person name="Masuda T."/>
            <person name="Sasaki-Sekimoto Y."/>
            <person name="Mashiguchi K."/>
            <person name="Awai K."/>
            <person name="Shimojima M."/>
            <person name="Masuda S."/>
            <person name="Iwai M."/>
            <person name="Nobusawa T."/>
            <person name="Narise T."/>
            <person name="Kondo S."/>
            <person name="Saito H."/>
            <person name="Sato R."/>
            <person name="Murakawa M."/>
            <person name="Ihara Y."/>
            <person name="Oshima-Yamada Y."/>
            <person name="Ohtaka K."/>
            <person name="Satoh M."/>
            <person name="Sonobe K."/>
            <person name="Ishii M."/>
            <person name="Ohtani R."/>
            <person name="Kanamori-Sato M."/>
            <person name="Honoki R."/>
            <person name="Miyazaki D."/>
            <person name="Mochizuki H."/>
            <person name="Umetsu J."/>
            <person name="Higashi K."/>
            <person name="Shibata D."/>
            <person name="Kamiya Y."/>
            <person name="Sato N."/>
            <person name="Nakamura Y."/>
            <person name="Tabata S."/>
            <person name="Ida S."/>
            <person name="Kurokawa K."/>
            <person name="Ohta H."/>
        </authorList>
    </citation>
    <scope>NUCLEOTIDE SEQUENCE [LARGE SCALE GENOMIC DNA]</scope>
    <source>
        <strain evidence="12 13">NIES-2285</strain>
    </source>
</reference>